<dbReference type="EMBL" id="LFIW01000552">
    <property type="protein sequence ID" value="KZL85974.1"/>
    <property type="molecule type" value="Genomic_DNA"/>
</dbReference>
<dbReference type="AlphaFoldDB" id="A0A162NIL2"/>
<name>A0A162NIL2_COLIC</name>
<proteinExistence type="predicted"/>
<feature type="non-terminal residue" evidence="1">
    <location>
        <position position="1"/>
    </location>
</feature>
<sequence>EIRPAFPAKKLAQHHHSFTTLPLLHLQLNSPVRSHDRHIQDAFSRPRRYHVPYLPQQVRSQVQHGAQLWRLDRFPGLQVRNPCCWFRRCCRHCRPLLHLWHSQNPA</sequence>
<gene>
    <name evidence="1" type="ORF">CI238_06155</name>
</gene>
<accession>A0A162NIL2</accession>
<protein>
    <submittedName>
        <fullName evidence="1">Uncharacterized protein</fullName>
    </submittedName>
</protein>
<evidence type="ECO:0000313" key="1">
    <source>
        <dbReference type="EMBL" id="KZL85974.1"/>
    </source>
</evidence>
<reference evidence="1 2" key="1">
    <citation type="submission" date="2015-06" db="EMBL/GenBank/DDBJ databases">
        <title>Survival trade-offs in plant roots during colonization by closely related pathogenic and mutualistic fungi.</title>
        <authorList>
            <person name="Hacquard S."/>
            <person name="Kracher B."/>
            <person name="Hiruma K."/>
            <person name="Weinman A."/>
            <person name="Muench P."/>
            <person name="Garrido Oter R."/>
            <person name="Ver Loren van Themaat E."/>
            <person name="Dallerey J.-F."/>
            <person name="Damm U."/>
            <person name="Henrissat B."/>
            <person name="Lespinet O."/>
            <person name="Thon M."/>
            <person name="Kemen E."/>
            <person name="McHardy A.C."/>
            <person name="Schulze-Lefert P."/>
            <person name="O'Connell R.J."/>
        </authorList>
    </citation>
    <scope>NUCLEOTIDE SEQUENCE [LARGE SCALE GENOMIC DNA]</scope>
    <source>
        <strain evidence="1 2">MAFF 238704</strain>
    </source>
</reference>
<keyword evidence="2" id="KW-1185">Reference proteome</keyword>
<comment type="caution">
    <text evidence="1">The sequence shown here is derived from an EMBL/GenBank/DDBJ whole genome shotgun (WGS) entry which is preliminary data.</text>
</comment>
<organism evidence="1 2">
    <name type="scientific">Colletotrichum incanum</name>
    <name type="common">Soybean anthracnose fungus</name>
    <dbReference type="NCBI Taxonomy" id="1573173"/>
    <lineage>
        <taxon>Eukaryota</taxon>
        <taxon>Fungi</taxon>
        <taxon>Dikarya</taxon>
        <taxon>Ascomycota</taxon>
        <taxon>Pezizomycotina</taxon>
        <taxon>Sordariomycetes</taxon>
        <taxon>Hypocreomycetidae</taxon>
        <taxon>Glomerellales</taxon>
        <taxon>Glomerellaceae</taxon>
        <taxon>Colletotrichum</taxon>
        <taxon>Colletotrichum spaethianum species complex</taxon>
    </lineage>
</organism>
<dbReference type="Proteomes" id="UP000076584">
    <property type="component" value="Unassembled WGS sequence"/>
</dbReference>
<evidence type="ECO:0000313" key="2">
    <source>
        <dbReference type="Proteomes" id="UP000076584"/>
    </source>
</evidence>